<comment type="caution">
    <text evidence="1">The sequence shown here is derived from an EMBL/GenBank/DDBJ whole genome shotgun (WGS) entry which is preliminary data.</text>
</comment>
<name>A0A146FY26_ASPKA</name>
<organism evidence="1 2">
    <name type="scientific">Aspergillus kawachii</name>
    <name type="common">White koji mold</name>
    <name type="synonym">Aspergillus awamori var. kawachi</name>
    <dbReference type="NCBI Taxonomy" id="1069201"/>
    <lineage>
        <taxon>Eukaryota</taxon>
        <taxon>Fungi</taxon>
        <taxon>Dikarya</taxon>
        <taxon>Ascomycota</taxon>
        <taxon>Pezizomycotina</taxon>
        <taxon>Eurotiomycetes</taxon>
        <taxon>Eurotiomycetidae</taxon>
        <taxon>Eurotiales</taxon>
        <taxon>Aspergillaceae</taxon>
        <taxon>Aspergillus</taxon>
        <taxon>Aspergillus subgen. Circumdati</taxon>
    </lineage>
</organism>
<protein>
    <submittedName>
        <fullName evidence="1">Uncharacterized protein</fullName>
    </submittedName>
</protein>
<accession>A0A146FY26</accession>
<gene>
    <name evidence="1" type="ORF">RIB2604_03102850</name>
</gene>
<dbReference type="EMBL" id="BCWF01000030">
    <property type="protein sequence ID" value="GAT29949.1"/>
    <property type="molecule type" value="Genomic_DNA"/>
</dbReference>
<dbReference type="AlphaFoldDB" id="A0A146FY26"/>
<sequence>MGVSERKVNPLRSASQPTAYRLLSYFLPMRTGWAVEQHRPVWTSAMSLSTLAPVSRDFLSFNTGHIPYGAHTHEQRQGQANKAHIGSRELLVAAVSSYFDQQLGVSAGLELSSSLSGREGSTGLKTG</sequence>
<evidence type="ECO:0000313" key="1">
    <source>
        <dbReference type="EMBL" id="GAT29949.1"/>
    </source>
</evidence>
<proteinExistence type="predicted"/>
<dbReference type="VEuPathDB" id="FungiDB:ASPFODRAFT_50870"/>
<reference evidence="1 2" key="1">
    <citation type="journal article" date="2016" name="DNA Res.">
        <title>Genome sequence of Aspergillus luchuensis NBRC 4314.</title>
        <authorList>
            <person name="Yamada O."/>
            <person name="Machida M."/>
            <person name="Hosoyama A."/>
            <person name="Goto M."/>
            <person name="Takahashi T."/>
            <person name="Futagami T."/>
            <person name="Yamagata Y."/>
            <person name="Takeuchi M."/>
            <person name="Kobayashi T."/>
            <person name="Koike H."/>
            <person name="Abe K."/>
            <person name="Asai K."/>
            <person name="Arita M."/>
            <person name="Fujita N."/>
            <person name="Fukuda K."/>
            <person name="Higa K."/>
            <person name="Horikawa H."/>
            <person name="Ishikawa T."/>
            <person name="Jinno K."/>
            <person name="Kato Y."/>
            <person name="Kirimura K."/>
            <person name="Mizutani O."/>
            <person name="Nakasone K."/>
            <person name="Sano M."/>
            <person name="Shiraishi Y."/>
            <person name="Tsukahara M."/>
            <person name="Gomi K."/>
        </authorList>
    </citation>
    <scope>NUCLEOTIDE SEQUENCE [LARGE SCALE GENOMIC DNA]</scope>
    <source>
        <strain evidence="1 2">RIB 2604</strain>
    </source>
</reference>
<dbReference type="Proteomes" id="UP000075230">
    <property type="component" value="Unassembled WGS sequence"/>
</dbReference>
<reference evidence="2" key="2">
    <citation type="submission" date="2016-02" db="EMBL/GenBank/DDBJ databases">
        <title>Genome sequencing of Aspergillus luchuensis NBRC 4314.</title>
        <authorList>
            <person name="Yamada O."/>
        </authorList>
    </citation>
    <scope>NUCLEOTIDE SEQUENCE [LARGE SCALE GENOMIC DNA]</scope>
    <source>
        <strain evidence="2">RIB 2604</strain>
    </source>
</reference>
<evidence type="ECO:0000313" key="2">
    <source>
        <dbReference type="Proteomes" id="UP000075230"/>
    </source>
</evidence>